<dbReference type="EMBL" id="GQ980250">
    <property type="protein sequence ID" value="ACZ62812.1"/>
    <property type="molecule type" value="Genomic_DNA"/>
</dbReference>
<name>D2JNX7_9GAMM</name>
<organism evidence="1">
    <name type="scientific">Alloalcanivorax dieselolei</name>
    <dbReference type="NCBI Taxonomy" id="285091"/>
    <lineage>
        <taxon>Bacteria</taxon>
        <taxon>Pseudomonadati</taxon>
        <taxon>Pseudomonadota</taxon>
        <taxon>Gammaproteobacteria</taxon>
        <taxon>Oceanospirillales</taxon>
        <taxon>Alcanivoracaceae</taxon>
        <taxon>Alloalcanivorax</taxon>
    </lineage>
</organism>
<accession>D2JNX7</accession>
<protein>
    <submittedName>
        <fullName evidence="1">Putative AraC family transcription regulator</fullName>
    </submittedName>
</protein>
<dbReference type="AlphaFoldDB" id="D2JNX7"/>
<proteinExistence type="predicted"/>
<evidence type="ECO:0000313" key="1">
    <source>
        <dbReference type="EMBL" id="ACZ62812.1"/>
    </source>
</evidence>
<reference evidence="1" key="1">
    <citation type="journal article" date="2005" name="Int. J. Syst. Evol. Microbiol.">
        <title>Alcanivorax dieselolei sp. nov., a novel alkane-degrading bacterium isolated from sea water and deep-sea sediment.</title>
        <authorList>
            <person name="Liu C."/>
            <person name="Shao Z."/>
        </authorList>
    </citation>
    <scope>NUCLEOTIDE SEQUENCE</scope>
    <source>
        <strain evidence="1">B-5</strain>
    </source>
</reference>
<reference evidence="1" key="2">
    <citation type="journal article" date="2011" name="Environ. Microbiol.">
        <title>Multiple alkane hydroxylase systems in a marine alkane degrader, Alcanivorax dieselolei B-5.</title>
        <authorList>
            <person name="Liu C."/>
            <person name="Wang W."/>
            <person name="Wu Y."/>
            <person name="Zhou Z."/>
            <person name="Lai Q."/>
            <person name="Shao Z."/>
        </authorList>
    </citation>
    <scope>NUCLEOTIDE SEQUENCE</scope>
    <source>
        <strain evidence="1">B-5</strain>
    </source>
</reference>
<sequence length="114" mass="12983">MLNERNLTQDLSPASNLMTASWLLIRLPGRSFIDTLGSFKDRHAYQRTVSMTQQKGEPKASEGGIPSNYSRLIARELDLTVSQLPSLLQGTGRPGKPALFRWLCRRLVLHHRRR</sequence>